<evidence type="ECO:0000313" key="2">
    <source>
        <dbReference type="Proteomes" id="UP000281181"/>
    </source>
</evidence>
<dbReference type="Proteomes" id="UP000281181">
    <property type="component" value="Segment"/>
</dbReference>
<dbReference type="RefSeq" id="YP_009815975.1">
    <property type="nucleotide sequence ID" value="NC_048102.1"/>
</dbReference>
<reference evidence="1 2" key="1">
    <citation type="submission" date="2018-09" db="EMBL/GenBank/DDBJ databases">
        <authorList>
            <person name="You S."/>
        </authorList>
    </citation>
    <scope>NUCLEOTIDE SEQUENCE [LARGE SCALE GENOMIC DNA]</scope>
</reference>
<proteinExistence type="predicted"/>
<dbReference type="EMBL" id="MH920639">
    <property type="protein sequence ID" value="AYR01790.1"/>
    <property type="molecule type" value="Genomic_DNA"/>
</dbReference>
<organism evidence="1 2">
    <name type="scientific">Synechococcus phage S-P4</name>
    <dbReference type="NCBI Taxonomy" id="2484640"/>
    <lineage>
        <taxon>Viruses</taxon>
        <taxon>Duplodnaviria</taxon>
        <taxon>Heunggongvirae</taxon>
        <taxon>Uroviricota</taxon>
        <taxon>Caudoviricetes</taxon>
        <taxon>Pantevenvirales</taxon>
        <taxon>Kyanoviridae</taxon>
        <taxon>Leucotheavirus</taxon>
        <taxon>Leucotheavirus sp4</taxon>
    </lineage>
</organism>
<name>A0A3G3M5K1_9CAUD</name>
<evidence type="ECO:0000313" key="1">
    <source>
        <dbReference type="EMBL" id="AYR01790.1"/>
    </source>
</evidence>
<sequence length="41" mass="4732">MYNEDFDISWDENDIIQAPEDDWVSAILGSEDETIGELINE</sequence>
<keyword evidence="2" id="KW-1185">Reference proteome</keyword>
<accession>A0A3G3M5K1</accession>
<dbReference type="GeneID" id="55007209"/>
<dbReference type="KEGG" id="vg:55007209"/>
<protein>
    <submittedName>
        <fullName evidence="1">Uncharacterized protein</fullName>
    </submittedName>
</protein>